<feature type="region of interest" description="Disordered" evidence="1">
    <location>
        <begin position="477"/>
        <end position="503"/>
    </location>
</feature>
<feature type="compositionally biased region" description="Polar residues" evidence="1">
    <location>
        <begin position="541"/>
        <end position="556"/>
    </location>
</feature>
<organism evidence="2 3">
    <name type="scientific">Phakopsora pachyrhizi</name>
    <name type="common">Asian soybean rust disease fungus</name>
    <dbReference type="NCBI Taxonomy" id="170000"/>
    <lineage>
        <taxon>Eukaryota</taxon>
        <taxon>Fungi</taxon>
        <taxon>Dikarya</taxon>
        <taxon>Basidiomycota</taxon>
        <taxon>Pucciniomycotina</taxon>
        <taxon>Pucciniomycetes</taxon>
        <taxon>Pucciniales</taxon>
        <taxon>Phakopsoraceae</taxon>
        <taxon>Phakopsora</taxon>
    </lineage>
</organism>
<feature type="compositionally biased region" description="Polar residues" evidence="1">
    <location>
        <begin position="371"/>
        <end position="380"/>
    </location>
</feature>
<name>A0AAV0BMM2_PHAPC</name>
<feature type="compositionally biased region" description="Pro residues" evidence="1">
    <location>
        <begin position="480"/>
        <end position="497"/>
    </location>
</feature>
<evidence type="ECO:0000313" key="2">
    <source>
        <dbReference type="EMBL" id="CAH7687888.1"/>
    </source>
</evidence>
<protein>
    <submittedName>
        <fullName evidence="2">Expressed protein</fullName>
    </submittedName>
</protein>
<sequence>MRKDGTESFLVSSVSSESGTLPTINPGKKAKKSKQIIKFQRVGDKRGFLSKPSRQSKADISYSWVPSHYVPHSFAFSMESPGFSTLTSSPIDMIHKKKTANESLSQSISHQNQSVEKTRESAPKKLKAQAKHAFGLLLKATRISFLTGKKDENHTHKTAQHSNRSKHIYRRKKSNKLSVQSLPTISYPMRLHAEPEFVTTHDPWDSSIRSANIHPQAGNETINKSQPTRRGGSVKSLSHCSNKDSVRNSVARNSIKSSHRHFSTGTTAAILASKTGEDQIQRDKKSMRGSVSSRRVSRLSQDSRPLSRQLSSVNPRNLQRLDAQRLSLHHHPPLRLSLASRASVSYPISFEVAKAYDETCNLKDQNQFTSVSTRNSSLRNYSHRKRQSWAAGERPTIESRSSKYSRSSFISEKSLPISSNFTSDRQSLANSSDKLRSITDWSGVIEEDVTLTLMGCPRSSFVTPKRSKRIKSIEKVFQKPPSPAPLSPAPPPSPPPATAHKVEKTHPAPIPIQKKSEVVQAFKPISNLRPLSLMFPRISSNVSSSKENDLNQQRSYHYQKESDRKSFENYKSTSEWYSDLMNLVEQSISKI</sequence>
<feature type="compositionally biased region" description="Polar residues" evidence="1">
    <location>
        <begin position="101"/>
        <end position="115"/>
    </location>
</feature>
<gene>
    <name evidence="2" type="ORF">PPACK8108_LOCUS22747</name>
</gene>
<feature type="compositionally biased region" description="Low complexity" evidence="1">
    <location>
        <begin position="7"/>
        <end position="21"/>
    </location>
</feature>
<dbReference type="AlphaFoldDB" id="A0AAV0BMM2"/>
<evidence type="ECO:0000313" key="3">
    <source>
        <dbReference type="Proteomes" id="UP001153365"/>
    </source>
</evidence>
<feature type="compositionally biased region" description="Low complexity" evidence="1">
    <location>
        <begin position="288"/>
        <end position="304"/>
    </location>
</feature>
<feature type="region of interest" description="Disordered" evidence="1">
    <location>
        <begin position="1"/>
        <end position="35"/>
    </location>
</feature>
<dbReference type="EMBL" id="CALTRL010005918">
    <property type="protein sequence ID" value="CAH7687888.1"/>
    <property type="molecule type" value="Genomic_DNA"/>
</dbReference>
<feature type="region of interest" description="Disordered" evidence="1">
    <location>
        <begin position="100"/>
        <end position="122"/>
    </location>
</feature>
<feature type="region of interest" description="Disordered" evidence="1">
    <location>
        <begin position="371"/>
        <end position="405"/>
    </location>
</feature>
<feature type="compositionally biased region" description="Polar residues" evidence="1">
    <location>
        <begin position="247"/>
        <end position="256"/>
    </location>
</feature>
<feature type="compositionally biased region" description="Polar residues" evidence="1">
    <location>
        <begin position="218"/>
        <end position="228"/>
    </location>
</feature>
<comment type="caution">
    <text evidence="2">The sequence shown here is derived from an EMBL/GenBank/DDBJ whole genome shotgun (WGS) entry which is preliminary data.</text>
</comment>
<feature type="compositionally biased region" description="Basic and acidic residues" evidence="1">
    <location>
        <begin position="275"/>
        <end position="286"/>
    </location>
</feature>
<feature type="compositionally biased region" description="Basic residues" evidence="1">
    <location>
        <begin position="156"/>
        <end position="175"/>
    </location>
</feature>
<reference evidence="2" key="1">
    <citation type="submission" date="2022-06" db="EMBL/GenBank/DDBJ databases">
        <authorList>
            <consortium name="SYNGENTA / RWTH Aachen University"/>
        </authorList>
    </citation>
    <scope>NUCLEOTIDE SEQUENCE</scope>
</reference>
<dbReference type="Proteomes" id="UP001153365">
    <property type="component" value="Unassembled WGS sequence"/>
</dbReference>
<keyword evidence="3" id="KW-1185">Reference proteome</keyword>
<proteinExistence type="predicted"/>
<feature type="region of interest" description="Disordered" evidence="1">
    <location>
        <begin position="210"/>
        <end position="317"/>
    </location>
</feature>
<accession>A0AAV0BMM2</accession>
<feature type="compositionally biased region" description="Polar residues" evidence="1">
    <location>
        <begin position="306"/>
        <end position="317"/>
    </location>
</feature>
<feature type="region of interest" description="Disordered" evidence="1">
    <location>
        <begin position="541"/>
        <end position="569"/>
    </location>
</feature>
<feature type="region of interest" description="Disordered" evidence="1">
    <location>
        <begin position="151"/>
        <end position="175"/>
    </location>
</feature>
<feature type="compositionally biased region" description="Basic and acidic residues" evidence="1">
    <location>
        <begin position="558"/>
        <end position="568"/>
    </location>
</feature>
<evidence type="ECO:0000256" key="1">
    <source>
        <dbReference type="SAM" id="MobiDB-lite"/>
    </source>
</evidence>